<dbReference type="InterPro" id="IPR007197">
    <property type="entry name" value="rSAM"/>
</dbReference>
<dbReference type="AlphaFoldDB" id="A0A140LDN3"/>
<dbReference type="NCBIfam" id="TIGR02495">
    <property type="entry name" value="NrdG2"/>
    <property type="match status" value="1"/>
</dbReference>
<dbReference type="SUPFAM" id="SSF102114">
    <property type="entry name" value="Radical SAM enzymes"/>
    <property type="match status" value="1"/>
</dbReference>
<dbReference type="Pfam" id="PF04055">
    <property type="entry name" value="Radical_SAM"/>
    <property type="match status" value="1"/>
</dbReference>
<evidence type="ECO:0000256" key="1">
    <source>
        <dbReference type="ARBA" id="ARBA00022691"/>
    </source>
</evidence>
<dbReference type="GO" id="GO:0046872">
    <property type="term" value="F:metal ion binding"/>
    <property type="evidence" value="ECO:0007669"/>
    <property type="project" value="UniProtKB-KW"/>
</dbReference>
<protein>
    <recommendedName>
        <fullName evidence="5">Radical SAM core domain-containing protein</fullName>
    </recommendedName>
</protein>
<evidence type="ECO:0000313" key="7">
    <source>
        <dbReference type="Proteomes" id="UP000070456"/>
    </source>
</evidence>
<dbReference type="SFLD" id="SFLDS00029">
    <property type="entry name" value="Radical_SAM"/>
    <property type="match status" value="1"/>
</dbReference>
<keyword evidence="1" id="KW-0949">S-adenosyl-L-methionine</keyword>
<gene>
    <name evidence="6" type="ORF">AN619_01840</name>
</gene>
<dbReference type="SFLD" id="SFLDG01067">
    <property type="entry name" value="SPASM/twitch_domain_containing"/>
    <property type="match status" value="1"/>
</dbReference>
<dbReference type="PANTHER" id="PTHR11228">
    <property type="entry name" value="RADICAL SAM DOMAIN PROTEIN"/>
    <property type="match status" value="1"/>
</dbReference>
<comment type="caution">
    <text evidence="6">The sequence shown here is derived from an EMBL/GenBank/DDBJ whole genome shotgun (WGS) entry which is preliminary data.</text>
</comment>
<dbReference type="Proteomes" id="UP000070456">
    <property type="component" value="Unassembled WGS sequence"/>
</dbReference>
<dbReference type="EMBL" id="LOEE01000004">
    <property type="protein sequence ID" value="KXG78658.1"/>
    <property type="molecule type" value="Genomic_DNA"/>
</dbReference>
<evidence type="ECO:0000256" key="3">
    <source>
        <dbReference type="ARBA" id="ARBA00023004"/>
    </source>
</evidence>
<keyword evidence="3" id="KW-0408">Iron</keyword>
<dbReference type="SFLD" id="SFLDG01094">
    <property type="entry name" value="Uncharacterised_Radical_SAM_Su"/>
    <property type="match status" value="1"/>
</dbReference>
<feature type="domain" description="Radical SAM core" evidence="5">
    <location>
        <begin position="13"/>
        <end position="220"/>
    </location>
</feature>
<dbReference type="OrthoDB" id="9782387at2"/>
<keyword evidence="4" id="KW-0411">Iron-sulfur</keyword>
<evidence type="ECO:0000313" key="6">
    <source>
        <dbReference type="EMBL" id="KXG78658.1"/>
    </source>
</evidence>
<dbReference type="GO" id="GO:0003824">
    <property type="term" value="F:catalytic activity"/>
    <property type="evidence" value="ECO:0007669"/>
    <property type="project" value="InterPro"/>
</dbReference>
<dbReference type="STRING" id="520762.AN619_01840"/>
<accession>A0A140LDN3</accession>
<reference evidence="6 7" key="1">
    <citation type="submission" date="2015-12" db="EMBL/GenBank/DDBJ databases">
        <title>Draft genome sequence of the thermoanaerobe Thermotalea metallivorans, an isolate from the runoff channel of the Great Artesian Basin, Australia.</title>
        <authorList>
            <person name="Patel B.K."/>
        </authorList>
    </citation>
    <scope>NUCLEOTIDE SEQUENCE [LARGE SCALE GENOMIC DNA]</scope>
    <source>
        <strain evidence="6 7">B2-1</strain>
    </source>
</reference>
<keyword evidence="2" id="KW-0479">Metal-binding</keyword>
<sequence length="227" mass="26334">MHIIGQEKTSLIDYPDKICTVYFTAGCNFKCPYCHNGSIVRGEGNAIEDREIFSFLQKRKKFIDGVCISGGEPTLYPDLYEFVQKIKEMGFLIKLDTNGTNPFLLKRLLEEKWIDYVAMDLKAPLEKYETVVKVPVDPEKIRSSIHMIMNGNVDYEFRTTVCKELLLEEDILAMAQEIKGSKRYYLQNFRDGDTILEGKGRFTPYDREVLEAVKQRIEGLFDICRIR</sequence>
<dbReference type="PROSITE" id="PS51918">
    <property type="entry name" value="RADICAL_SAM"/>
    <property type="match status" value="1"/>
</dbReference>
<dbReference type="InterPro" id="IPR050377">
    <property type="entry name" value="Radical_SAM_PqqE_MftC-like"/>
</dbReference>
<dbReference type="GO" id="GO:0051536">
    <property type="term" value="F:iron-sulfur cluster binding"/>
    <property type="evidence" value="ECO:0007669"/>
    <property type="project" value="UniProtKB-KW"/>
</dbReference>
<dbReference type="CDD" id="cd01335">
    <property type="entry name" value="Radical_SAM"/>
    <property type="match status" value="1"/>
</dbReference>
<name>A0A140LDN3_9FIRM</name>
<dbReference type="InterPro" id="IPR058240">
    <property type="entry name" value="rSAM_sf"/>
</dbReference>
<dbReference type="Gene3D" id="3.20.20.70">
    <property type="entry name" value="Aldolase class I"/>
    <property type="match status" value="1"/>
</dbReference>
<dbReference type="RefSeq" id="WP_068554169.1">
    <property type="nucleotide sequence ID" value="NZ_LOEE01000004.1"/>
</dbReference>
<dbReference type="InterPro" id="IPR013785">
    <property type="entry name" value="Aldolase_TIM"/>
</dbReference>
<evidence type="ECO:0000259" key="5">
    <source>
        <dbReference type="PROSITE" id="PS51918"/>
    </source>
</evidence>
<dbReference type="PATRIC" id="fig|520762.4.peg.215"/>
<organism evidence="6 7">
    <name type="scientific">Thermotalea metallivorans</name>
    <dbReference type="NCBI Taxonomy" id="520762"/>
    <lineage>
        <taxon>Bacteria</taxon>
        <taxon>Bacillati</taxon>
        <taxon>Bacillota</taxon>
        <taxon>Clostridia</taxon>
        <taxon>Peptostreptococcales</taxon>
        <taxon>Thermotaleaceae</taxon>
        <taxon>Thermotalea</taxon>
    </lineage>
</organism>
<dbReference type="PANTHER" id="PTHR11228:SF27">
    <property type="entry name" value="GLYCYL-RADICAL ENZYME ACTIVATING ENZYME MJ1227-RELATED"/>
    <property type="match status" value="1"/>
</dbReference>
<keyword evidence="7" id="KW-1185">Reference proteome</keyword>
<evidence type="ECO:0000256" key="4">
    <source>
        <dbReference type="ARBA" id="ARBA00023014"/>
    </source>
</evidence>
<evidence type="ECO:0000256" key="2">
    <source>
        <dbReference type="ARBA" id="ARBA00022723"/>
    </source>
</evidence>
<dbReference type="InterPro" id="IPR012840">
    <property type="entry name" value="NrdG2"/>
</dbReference>
<proteinExistence type="predicted"/>